<protein>
    <submittedName>
        <fullName evidence="1">Uncharacterized protein</fullName>
    </submittedName>
</protein>
<keyword evidence="2" id="KW-1185">Reference proteome</keyword>
<name>A0A6A6RKM4_9PLEO</name>
<organism evidence="1 2">
    <name type="scientific">Massarina eburnea CBS 473.64</name>
    <dbReference type="NCBI Taxonomy" id="1395130"/>
    <lineage>
        <taxon>Eukaryota</taxon>
        <taxon>Fungi</taxon>
        <taxon>Dikarya</taxon>
        <taxon>Ascomycota</taxon>
        <taxon>Pezizomycotina</taxon>
        <taxon>Dothideomycetes</taxon>
        <taxon>Pleosporomycetidae</taxon>
        <taxon>Pleosporales</taxon>
        <taxon>Massarineae</taxon>
        <taxon>Massarinaceae</taxon>
        <taxon>Massarina</taxon>
    </lineage>
</organism>
<gene>
    <name evidence="1" type="ORF">P280DRAFT_473266</name>
</gene>
<reference evidence="1" key="1">
    <citation type="journal article" date="2020" name="Stud. Mycol.">
        <title>101 Dothideomycetes genomes: a test case for predicting lifestyles and emergence of pathogens.</title>
        <authorList>
            <person name="Haridas S."/>
            <person name="Albert R."/>
            <person name="Binder M."/>
            <person name="Bloem J."/>
            <person name="Labutti K."/>
            <person name="Salamov A."/>
            <person name="Andreopoulos B."/>
            <person name="Baker S."/>
            <person name="Barry K."/>
            <person name="Bills G."/>
            <person name="Bluhm B."/>
            <person name="Cannon C."/>
            <person name="Castanera R."/>
            <person name="Culley D."/>
            <person name="Daum C."/>
            <person name="Ezra D."/>
            <person name="Gonzalez J."/>
            <person name="Henrissat B."/>
            <person name="Kuo A."/>
            <person name="Liang C."/>
            <person name="Lipzen A."/>
            <person name="Lutzoni F."/>
            <person name="Magnuson J."/>
            <person name="Mondo S."/>
            <person name="Nolan M."/>
            <person name="Ohm R."/>
            <person name="Pangilinan J."/>
            <person name="Park H.-J."/>
            <person name="Ramirez L."/>
            <person name="Alfaro M."/>
            <person name="Sun H."/>
            <person name="Tritt A."/>
            <person name="Yoshinaga Y."/>
            <person name="Zwiers L.-H."/>
            <person name="Turgeon B."/>
            <person name="Goodwin S."/>
            <person name="Spatafora J."/>
            <person name="Crous P."/>
            <person name="Grigoriev I."/>
        </authorList>
    </citation>
    <scope>NUCLEOTIDE SEQUENCE</scope>
    <source>
        <strain evidence="1">CBS 473.64</strain>
    </source>
</reference>
<dbReference type="AlphaFoldDB" id="A0A6A6RKM4"/>
<dbReference type="EMBL" id="MU006800">
    <property type="protein sequence ID" value="KAF2636119.1"/>
    <property type="molecule type" value="Genomic_DNA"/>
</dbReference>
<dbReference type="Proteomes" id="UP000799753">
    <property type="component" value="Unassembled WGS sequence"/>
</dbReference>
<proteinExistence type="predicted"/>
<evidence type="ECO:0000313" key="1">
    <source>
        <dbReference type="EMBL" id="KAF2636119.1"/>
    </source>
</evidence>
<evidence type="ECO:0000313" key="2">
    <source>
        <dbReference type="Proteomes" id="UP000799753"/>
    </source>
</evidence>
<accession>A0A6A6RKM4</accession>
<sequence>MGGFETSRPRWQLGCAWVITANAEFTRAKAARPASDLPCTPTASSTVWTRLPVRESRCHDAEVLCLFRRRRGVLAESSEATQ</sequence>